<dbReference type="GO" id="GO:0010133">
    <property type="term" value="P:L-proline catabolic process to L-glutamate"/>
    <property type="evidence" value="ECO:0007669"/>
    <property type="project" value="TreeGrafter"/>
</dbReference>
<dbReference type="AlphaFoldDB" id="A0A0C3BAH7"/>
<gene>
    <name evidence="7" type="ORF">M408DRAFT_60644</name>
</gene>
<dbReference type="EMBL" id="KN824277">
    <property type="protein sequence ID" value="KIM33820.1"/>
    <property type="molecule type" value="Genomic_DNA"/>
</dbReference>
<dbReference type="OrthoDB" id="5464at2759"/>
<dbReference type="Gene3D" id="3.20.20.220">
    <property type="match status" value="1"/>
</dbReference>
<evidence type="ECO:0000256" key="3">
    <source>
        <dbReference type="ARBA" id="ARBA00023002"/>
    </source>
</evidence>
<dbReference type="GO" id="GO:0005739">
    <property type="term" value="C:mitochondrion"/>
    <property type="evidence" value="ECO:0007669"/>
    <property type="project" value="TreeGrafter"/>
</dbReference>
<dbReference type="InterPro" id="IPR015659">
    <property type="entry name" value="Proline_oxidase"/>
</dbReference>
<evidence type="ECO:0000256" key="1">
    <source>
        <dbReference type="ARBA" id="ARBA00005869"/>
    </source>
</evidence>
<sequence>MSSTVASKRVNSVDDDVPKDLALAPTASLIRSFAVYSALSFPSFVDASPTVLSVSTSIPLVKQLALFVVKNTFFKQFVGGETFQDTIPLIRGLRERNLACMLDYSVEVDEAAAIKGHDSLKSHDQQAALQCQKNISEMMTSIPLIAAVEGGDGDNPAMRKTWMAIKLSALVPSEQSLRNLTTALLRTQKEPHAPFSTDILYNDSPEAPLTRDDISALQKLHADLKKLGELAVQHRVRIAIDAEHTWYQPAIDAFATDLMQSCNAIAQASPVNPLVYLTFQAYLRSTSARLKSAVAHANANNYILGAKLVRGAYHQQEMDSHTSNSPPPVWSQKQETDQCYNACSEFLLDQLASPRSSPTMPKIGILFGTHNKESCDVIMNGLAKRNLASEGPDGVLKVPQWVSGQVQLGQLLGMADGLTNYVSCRLDCQDSPMVLKCVPYGRLEDVMPYLGRRAIENKSVLGNSNTDAERQRIGGELRRRLFG</sequence>
<comment type="catalytic activity">
    <reaction evidence="5">
        <text>L-proline + a quinone = (S)-1-pyrroline-5-carboxylate + a quinol + H(+)</text>
        <dbReference type="Rhea" id="RHEA:23784"/>
        <dbReference type="ChEBI" id="CHEBI:15378"/>
        <dbReference type="ChEBI" id="CHEBI:17388"/>
        <dbReference type="ChEBI" id="CHEBI:24646"/>
        <dbReference type="ChEBI" id="CHEBI:60039"/>
        <dbReference type="ChEBI" id="CHEBI:132124"/>
        <dbReference type="EC" id="1.5.5.2"/>
    </reaction>
</comment>
<organism evidence="7 8">
    <name type="scientific">Serendipita vermifera MAFF 305830</name>
    <dbReference type="NCBI Taxonomy" id="933852"/>
    <lineage>
        <taxon>Eukaryota</taxon>
        <taxon>Fungi</taxon>
        <taxon>Dikarya</taxon>
        <taxon>Basidiomycota</taxon>
        <taxon>Agaricomycotina</taxon>
        <taxon>Agaricomycetes</taxon>
        <taxon>Sebacinales</taxon>
        <taxon>Serendipitaceae</taxon>
        <taxon>Serendipita</taxon>
    </lineage>
</organism>
<evidence type="ECO:0000256" key="2">
    <source>
        <dbReference type="ARBA" id="ARBA00012695"/>
    </source>
</evidence>
<dbReference type="GO" id="GO:0004657">
    <property type="term" value="F:proline dehydrogenase activity"/>
    <property type="evidence" value="ECO:0007669"/>
    <property type="project" value="UniProtKB-EC"/>
</dbReference>
<dbReference type="SUPFAM" id="SSF51730">
    <property type="entry name" value="FAD-linked oxidoreductase"/>
    <property type="match status" value="1"/>
</dbReference>
<keyword evidence="4 5" id="KW-0642">Proline metabolism</keyword>
<name>A0A0C3BAH7_SERVB</name>
<evidence type="ECO:0000256" key="5">
    <source>
        <dbReference type="RuleBase" id="RU364054"/>
    </source>
</evidence>
<proteinExistence type="inferred from homology"/>
<dbReference type="InterPro" id="IPR002872">
    <property type="entry name" value="Proline_DH_dom"/>
</dbReference>
<dbReference type="EC" id="1.5.5.2" evidence="2 5"/>
<dbReference type="Proteomes" id="UP000054097">
    <property type="component" value="Unassembled WGS sequence"/>
</dbReference>
<protein>
    <recommendedName>
        <fullName evidence="2 5">Proline dehydrogenase</fullName>
        <ecNumber evidence="2 5">1.5.5.2</ecNumber>
    </recommendedName>
</protein>
<dbReference type="PANTHER" id="PTHR13914">
    <property type="entry name" value="PROLINE OXIDASE"/>
    <property type="match status" value="1"/>
</dbReference>
<comment type="function">
    <text evidence="5">Converts proline to delta-1-pyrroline-5-carboxylate.</text>
</comment>
<evidence type="ECO:0000256" key="4">
    <source>
        <dbReference type="ARBA" id="ARBA00023062"/>
    </source>
</evidence>
<dbReference type="STRING" id="933852.A0A0C3BAH7"/>
<keyword evidence="3 5" id="KW-0560">Oxidoreductase</keyword>
<evidence type="ECO:0000313" key="7">
    <source>
        <dbReference type="EMBL" id="KIM33820.1"/>
    </source>
</evidence>
<dbReference type="GO" id="GO:0071949">
    <property type="term" value="F:FAD binding"/>
    <property type="evidence" value="ECO:0007669"/>
    <property type="project" value="TreeGrafter"/>
</dbReference>
<comment type="cofactor">
    <cofactor evidence="5">
        <name>FAD</name>
        <dbReference type="ChEBI" id="CHEBI:57692"/>
    </cofactor>
</comment>
<reference evidence="7 8" key="1">
    <citation type="submission" date="2014-04" db="EMBL/GenBank/DDBJ databases">
        <authorList>
            <consortium name="DOE Joint Genome Institute"/>
            <person name="Kuo A."/>
            <person name="Zuccaro A."/>
            <person name="Kohler A."/>
            <person name="Nagy L.G."/>
            <person name="Floudas D."/>
            <person name="Copeland A."/>
            <person name="Barry K.W."/>
            <person name="Cichocki N."/>
            <person name="Veneault-Fourrey C."/>
            <person name="LaButti K."/>
            <person name="Lindquist E.A."/>
            <person name="Lipzen A."/>
            <person name="Lundell T."/>
            <person name="Morin E."/>
            <person name="Murat C."/>
            <person name="Sun H."/>
            <person name="Tunlid A."/>
            <person name="Henrissat B."/>
            <person name="Grigoriev I.V."/>
            <person name="Hibbett D.S."/>
            <person name="Martin F."/>
            <person name="Nordberg H.P."/>
            <person name="Cantor M.N."/>
            <person name="Hua S.X."/>
        </authorList>
    </citation>
    <scope>NUCLEOTIDE SEQUENCE [LARGE SCALE GENOMIC DNA]</scope>
    <source>
        <strain evidence="7 8">MAFF 305830</strain>
    </source>
</reference>
<dbReference type="InterPro" id="IPR029041">
    <property type="entry name" value="FAD-linked_oxidoreductase-like"/>
</dbReference>
<reference evidence="8" key="2">
    <citation type="submission" date="2015-01" db="EMBL/GenBank/DDBJ databases">
        <title>Evolutionary Origins and Diversification of the Mycorrhizal Mutualists.</title>
        <authorList>
            <consortium name="DOE Joint Genome Institute"/>
            <consortium name="Mycorrhizal Genomics Consortium"/>
            <person name="Kohler A."/>
            <person name="Kuo A."/>
            <person name="Nagy L.G."/>
            <person name="Floudas D."/>
            <person name="Copeland A."/>
            <person name="Barry K.W."/>
            <person name="Cichocki N."/>
            <person name="Veneault-Fourrey C."/>
            <person name="LaButti K."/>
            <person name="Lindquist E.A."/>
            <person name="Lipzen A."/>
            <person name="Lundell T."/>
            <person name="Morin E."/>
            <person name="Murat C."/>
            <person name="Riley R."/>
            <person name="Ohm R."/>
            <person name="Sun H."/>
            <person name="Tunlid A."/>
            <person name="Henrissat B."/>
            <person name="Grigoriev I.V."/>
            <person name="Hibbett D.S."/>
            <person name="Martin F."/>
        </authorList>
    </citation>
    <scope>NUCLEOTIDE SEQUENCE [LARGE SCALE GENOMIC DNA]</scope>
    <source>
        <strain evidence="8">MAFF 305830</strain>
    </source>
</reference>
<evidence type="ECO:0000313" key="8">
    <source>
        <dbReference type="Proteomes" id="UP000054097"/>
    </source>
</evidence>
<accession>A0A0C3BAH7</accession>
<comment type="similarity">
    <text evidence="1 5">Belongs to the proline oxidase family.</text>
</comment>
<evidence type="ECO:0000259" key="6">
    <source>
        <dbReference type="Pfam" id="PF01619"/>
    </source>
</evidence>
<keyword evidence="5" id="KW-0285">Flavoprotein</keyword>
<dbReference type="PANTHER" id="PTHR13914:SF0">
    <property type="entry name" value="PROLINE DEHYDROGENASE 1, MITOCHONDRIAL"/>
    <property type="match status" value="1"/>
</dbReference>
<keyword evidence="5" id="KW-0274">FAD</keyword>
<feature type="domain" description="Proline dehydrogenase" evidence="6">
    <location>
        <begin position="157"/>
        <end position="463"/>
    </location>
</feature>
<dbReference type="HOGENOM" id="CLU_018202_1_1_1"/>
<keyword evidence="8" id="KW-1185">Reference proteome</keyword>
<dbReference type="Pfam" id="PF01619">
    <property type="entry name" value="Pro_dh"/>
    <property type="match status" value="1"/>
</dbReference>